<organism evidence="5 6">
    <name type="scientific">Reticulomyxa filosa</name>
    <dbReference type="NCBI Taxonomy" id="46433"/>
    <lineage>
        <taxon>Eukaryota</taxon>
        <taxon>Sar</taxon>
        <taxon>Rhizaria</taxon>
        <taxon>Retaria</taxon>
        <taxon>Foraminifera</taxon>
        <taxon>Monothalamids</taxon>
        <taxon>Reticulomyxidae</taxon>
        <taxon>Reticulomyxa</taxon>
    </lineage>
</organism>
<dbReference type="Gene3D" id="1.20.1310.10">
    <property type="entry name" value="Cullin Repeats"/>
    <property type="match status" value="1"/>
</dbReference>
<dbReference type="InterPro" id="IPR016158">
    <property type="entry name" value="Cullin_homology"/>
</dbReference>
<evidence type="ECO:0000313" key="5">
    <source>
        <dbReference type="EMBL" id="ETO33401.1"/>
    </source>
</evidence>
<keyword evidence="3" id="KW-0812">Transmembrane</keyword>
<evidence type="ECO:0000313" key="6">
    <source>
        <dbReference type="Proteomes" id="UP000023152"/>
    </source>
</evidence>
<reference evidence="5 6" key="1">
    <citation type="journal article" date="2013" name="Curr. Biol.">
        <title>The Genome of the Foraminiferan Reticulomyxa filosa.</title>
        <authorList>
            <person name="Glockner G."/>
            <person name="Hulsmann N."/>
            <person name="Schleicher M."/>
            <person name="Noegel A.A."/>
            <person name="Eichinger L."/>
            <person name="Gallinger C."/>
            <person name="Pawlowski J."/>
            <person name="Sierra R."/>
            <person name="Euteneuer U."/>
            <person name="Pillet L."/>
            <person name="Moustafa A."/>
            <person name="Platzer M."/>
            <person name="Groth M."/>
            <person name="Szafranski K."/>
            <person name="Schliwa M."/>
        </authorList>
    </citation>
    <scope>NUCLEOTIDE SEQUENCE [LARGE SCALE GENOMIC DNA]</scope>
</reference>
<feature type="compositionally biased region" description="Acidic residues" evidence="2">
    <location>
        <begin position="240"/>
        <end position="249"/>
    </location>
</feature>
<keyword evidence="6" id="KW-1185">Reference proteome</keyword>
<feature type="domain" description="Cullin family profile" evidence="4">
    <location>
        <begin position="56"/>
        <end position="361"/>
    </location>
</feature>
<evidence type="ECO:0000256" key="1">
    <source>
        <dbReference type="PROSITE-ProRule" id="PRU00330"/>
    </source>
</evidence>
<name>X6P5F7_RETFI</name>
<dbReference type="InterPro" id="IPR036317">
    <property type="entry name" value="Cullin_homology_sf"/>
</dbReference>
<dbReference type="SUPFAM" id="SSF75632">
    <property type="entry name" value="Cullin homology domain"/>
    <property type="match status" value="2"/>
</dbReference>
<sequence>MPTEEMEEEMYRWQPDPIESDLRTKDDPVDGNATEPNAADDAGSAPTSSLANIFRRDNMDIIAMLVKIFGNSDIFVEEYRKLLGDRLFHSNCKVSDIEATNKEVEYLELMKLRFGDESLQQCDVMIKDLEQSRRLNSNTDFNQQVDQHLQHISQKTEIPPAITSFQQFDAKIISAHYWPSHIIDTDDDRMKMLEKYSDRMFRRWTSYVDKSTEYKDEKQNNVHDNSNDCNMDCDDKSNADSDEDGDDDDKDAKKENLMFNLPQSLQNMYSAYDAAYRSTKNPRKLIWMPTFGSVELELELAGNCIDWNTIPTLCFGVGFYAGLSLHLCMRIRLFYLSIGQEIKQALKLTEAQIVESLTYWQRCGVVKKCGAEKHLTSAKNDSNLYRLCNSKEEEMQAYRIMLKVANSKGGENGNNGRGSADGANDVLTDDLADELLMMSTQNFTRGLQNPSSEEEKTKLQLEFETCILQLLSTFQSQSVENIFNLLKQMKLNPQFSKMNIYYLQKILDQMAADNRIIHSDGIVFTTVFGILFTMQFLFSLLIRPYSTYFSLFLTGQYKIK</sequence>
<dbReference type="Proteomes" id="UP000023152">
    <property type="component" value="Unassembled WGS sequence"/>
</dbReference>
<feature type="region of interest" description="Disordered" evidence="2">
    <location>
        <begin position="215"/>
        <end position="252"/>
    </location>
</feature>
<protein>
    <recommendedName>
        <fullName evidence="4">Cullin family profile domain-containing protein</fullName>
    </recommendedName>
</protein>
<proteinExistence type="inferred from homology"/>
<gene>
    <name evidence="5" type="ORF">RFI_03704</name>
</gene>
<dbReference type="Gene3D" id="3.30.230.130">
    <property type="entry name" value="Cullin, Chain C, Domain 2"/>
    <property type="match status" value="1"/>
</dbReference>
<dbReference type="AlphaFoldDB" id="X6P5F7"/>
<dbReference type="PANTHER" id="PTHR45957">
    <property type="entry name" value="ANAPHASE-PROMOTING COMPLEX SUBUNIT 2"/>
    <property type="match status" value="1"/>
</dbReference>
<evidence type="ECO:0000256" key="2">
    <source>
        <dbReference type="SAM" id="MobiDB-lite"/>
    </source>
</evidence>
<dbReference type="InterPro" id="IPR044554">
    <property type="entry name" value="ANAPC2"/>
</dbReference>
<dbReference type="OrthoDB" id="5581181at2759"/>
<dbReference type="EMBL" id="ASPP01003416">
    <property type="protein sequence ID" value="ETO33401.1"/>
    <property type="molecule type" value="Genomic_DNA"/>
</dbReference>
<dbReference type="GO" id="GO:0007091">
    <property type="term" value="P:metaphase/anaphase transition of mitotic cell cycle"/>
    <property type="evidence" value="ECO:0007669"/>
    <property type="project" value="TreeGrafter"/>
</dbReference>
<comment type="caution">
    <text evidence="5">The sequence shown here is derived from an EMBL/GenBank/DDBJ whole genome shotgun (WGS) entry which is preliminary data.</text>
</comment>
<keyword evidence="3" id="KW-1133">Transmembrane helix</keyword>
<dbReference type="PANTHER" id="PTHR45957:SF1">
    <property type="entry name" value="ANAPHASE-PROMOTING COMPLEX SUBUNIT 2"/>
    <property type="match status" value="1"/>
</dbReference>
<comment type="similarity">
    <text evidence="1">Belongs to the cullin family.</text>
</comment>
<feature type="transmembrane region" description="Helical" evidence="3">
    <location>
        <begin position="522"/>
        <end position="542"/>
    </location>
</feature>
<dbReference type="PROSITE" id="PS50069">
    <property type="entry name" value="CULLIN_2"/>
    <property type="match status" value="1"/>
</dbReference>
<evidence type="ECO:0000259" key="4">
    <source>
        <dbReference type="PROSITE" id="PS50069"/>
    </source>
</evidence>
<evidence type="ECO:0000256" key="3">
    <source>
        <dbReference type="SAM" id="Phobius"/>
    </source>
</evidence>
<dbReference type="GO" id="GO:0005680">
    <property type="term" value="C:anaphase-promoting complex"/>
    <property type="evidence" value="ECO:0007669"/>
    <property type="project" value="TreeGrafter"/>
</dbReference>
<feature type="region of interest" description="Disordered" evidence="2">
    <location>
        <begin position="1"/>
        <end position="47"/>
    </location>
</feature>
<dbReference type="GO" id="GO:0070979">
    <property type="term" value="P:protein K11-linked ubiquitination"/>
    <property type="evidence" value="ECO:0007669"/>
    <property type="project" value="TreeGrafter"/>
</dbReference>
<keyword evidence="3" id="KW-0472">Membrane</keyword>
<accession>X6P5F7</accession>